<evidence type="ECO:0000256" key="2">
    <source>
        <dbReference type="ARBA" id="ARBA00022475"/>
    </source>
</evidence>
<dbReference type="AlphaFoldDB" id="A3HSR7"/>
<organism evidence="7 8">
    <name type="scientific">Algoriphagus machipongonensis</name>
    <dbReference type="NCBI Taxonomy" id="388413"/>
    <lineage>
        <taxon>Bacteria</taxon>
        <taxon>Pseudomonadati</taxon>
        <taxon>Bacteroidota</taxon>
        <taxon>Cytophagia</taxon>
        <taxon>Cytophagales</taxon>
        <taxon>Cyclobacteriaceae</taxon>
        <taxon>Algoriphagus</taxon>
    </lineage>
</organism>
<protein>
    <submittedName>
        <fullName evidence="7">Glycosyl transferase</fullName>
    </submittedName>
</protein>
<dbReference type="Gene3D" id="3.90.550.10">
    <property type="entry name" value="Spore Coat Polysaccharide Biosynthesis Protein SpsA, Chain A"/>
    <property type="match status" value="1"/>
</dbReference>
<gene>
    <name evidence="7" type="ORF">ALPR1_11730</name>
</gene>
<keyword evidence="8" id="KW-1185">Reference proteome</keyword>
<dbReference type="EMBL" id="AAXU02000001">
    <property type="protein sequence ID" value="EAZ82885.1"/>
    <property type="molecule type" value="Genomic_DNA"/>
</dbReference>
<dbReference type="SUPFAM" id="SSF53448">
    <property type="entry name" value="Nucleotide-diphospho-sugar transferases"/>
    <property type="match status" value="1"/>
</dbReference>
<keyword evidence="2" id="KW-1003">Cell membrane</keyword>
<keyword evidence="3" id="KW-0328">Glycosyltransferase</keyword>
<sequence length="239" mass="27259">MIEKPSISIIIPTLNEEENLKTLISHIQQFSSDHVEEIIVSDGGSTDQSIQVAKSLGATVIISPKKGRAAQMNYAASHAKSSIFYFIHADVKPVKGFDLDIIKNCKMGKVAGCYRYRFDKSNSYLKLNSWFTRFNGIFTGGGDQTLYITRRFFEELDGFDEKYSIMEDFDLVRRIRKTSQFHIIPREITVSSRKYESNSWLRVQVANLAAFILFLMKSNPNSIKSLYCNLINKKKAVSK</sequence>
<dbReference type="CDD" id="cd02522">
    <property type="entry name" value="GT_2_like_a"/>
    <property type="match status" value="1"/>
</dbReference>
<evidence type="ECO:0000259" key="6">
    <source>
        <dbReference type="Pfam" id="PF00535"/>
    </source>
</evidence>
<evidence type="ECO:0000313" key="7">
    <source>
        <dbReference type="EMBL" id="EAZ82885.1"/>
    </source>
</evidence>
<dbReference type="PANTHER" id="PTHR43646:SF2">
    <property type="entry name" value="GLYCOSYLTRANSFERASE 2-LIKE DOMAIN-CONTAINING PROTEIN"/>
    <property type="match status" value="1"/>
</dbReference>
<keyword evidence="5" id="KW-0472">Membrane</keyword>
<keyword evidence="4 7" id="KW-0808">Transferase</keyword>
<evidence type="ECO:0000256" key="1">
    <source>
        <dbReference type="ARBA" id="ARBA00004236"/>
    </source>
</evidence>
<feature type="domain" description="Glycosyltransferase 2-like" evidence="6">
    <location>
        <begin position="8"/>
        <end position="133"/>
    </location>
</feature>
<dbReference type="Pfam" id="PF00535">
    <property type="entry name" value="Glycos_transf_2"/>
    <property type="match status" value="1"/>
</dbReference>
<dbReference type="RefSeq" id="WP_008200744.1">
    <property type="nucleotide sequence ID" value="NZ_CM001023.1"/>
</dbReference>
<dbReference type="Proteomes" id="UP000003919">
    <property type="component" value="Chromosome"/>
</dbReference>
<comment type="subcellular location">
    <subcellularLocation>
        <location evidence="1">Cell membrane</location>
    </subcellularLocation>
</comment>
<dbReference type="NCBIfam" id="TIGR04283">
    <property type="entry name" value="glyco_like_mftF"/>
    <property type="match status" value="1"/>
</dbReference>
<proteinExistence type="predicted"/>
<dbReference type="InterPro" id="IPR029044">
    <property type="entry name" value="Nucleotide-diphossugar_trans"/>
</dbReference>
<dbReference type="PANTHER" id="PTHR43646">
    <property type="entry name" value="GLYCOSYLTRANSFERASE"/>
    <property type="match status" value="1"/>
</dbReference>
<dbReference type="EMBL" id="CM001023">
    <property type="protein sequence ID" value="EAZ82885.1"/>
    <property type="molecule type" value="Genomic_DNA"/>
</dbReference>
<accession>A3HSR7</accession>
<dbReference type="eggNOG" id="COG1216">
    <property type="taxonomic scope" value="Bacteria"/>
</dbReference>
<comment type="caution">
    <text evidence="7">The sequence shown here is derived from an EMBL/GenBank/DDBJ whole genome shotgun (WGS) entry which is preliminary data.</text>
</comment>
<dbReference type="GO" id="GO:0016757">
    <property type="term" value="F:glycosyltransferase activity"/>
    <property type="evidence" value="ECO:0007669"/>
    <property type="project" value="UniProtKB-KW"/>
</dbReference>
<evidence type="ECO:0000256" key="5">
    <source>
        <dbReference type="ARBA" id="ARBA00023136"/>
    </source>
</evidence>
<evidence type="ECO:0000256" key="3">
    <source>
        <dbReference type="ARBA" id="ARBA00022676"/>
    </source>
</evidence>
<dbReference type="OrthoDB" id="9810303at2"/>
<evidence type="ECO:0000256" key="4">
    <source>
        <dbReference type="ARBA" id="ARBA00022679"/>
    </source>
</evidence>
<dbReference type="InterPro" id="IPR026461">
    <property type="entry name" value="Trfase_2_rSAM/seldom_assoc"/>
</dbReference>
<name>A3HSR7_9BACT</name>
<dbReference type="HOGENOM" id="CLU_025996_17_3_10"/>
<reference evidence="7 8" key="1">
    <citation type="journal article" date="2011" name="J. Bacteriol.">
        <title>Complete genome sequence of Algoriphagus sp. PR1, bacterial prey of a colony-forming choanoflagellate.</title>
        <authorList>
            <person name="Alegado R.A."/>
            <person name="Ferriera S."/>
            <person name="Nusbaum C."/>
            <person name="Young S.K."/>
            <person name="Zeng Q."/>
            <person name="Imamovic A."/>
            <person name="Fairclough S.R."/>
            <person name="King N."/>
        </authorList>
    </citation>
    <scope>NUCLEOTIDE SEQUENCE [LARGE SCALE GENOMIC DNA]</scope>
    <source>
        <strain evidence="7 8">PR1</strain>
    </source>
</reference>
<evidence type="ECO:0000313" key="8">
    <source>
        <dbReference type="Proteomes" id="UP000003919"/>
    </source>
</evidence>
<dbReference type="InterPro" id="IPR001173">
    <property type="entry name" value="Glyco_trans_2-like"/>
</dbReference>
<dbReference type="GO" id="GO:0005886">
    <property type="term" value="C:plasma membrane"/>
    <property type="evidence" value="ECO:0007669"/>
    <property type="project" value="UniProtKB-SubCell"/>
</dbReference>
<dbReference type="STRING" id="388413.ALPR1_11730"/>